<keyword evidence="2" id="KW-1185">Reference proteome</keyword>
<name>A0A2T3YYP6_TRIA4</name>
<evidence type="ECO:0000313" key="2">
    <source>
        <dbReference type="Proteomes" id="UP000240493"/>
    </source>
</evidence>
<accession>A0A2T3YYP6</accession>
<dbReference type="Proteomes" id="UP000240493">
    <property type="component" value="Unassembled WGS sequence"/>
</dbReference>
<evidence type="ECO:0000313" key="1">
    <source>
        <dbReference type="EMBL" id="PTB37685.1"/>
    </source>
</evidence>
<organism evidence="1 2">
    <name type="scientific">Trichoderma asperellum (strain ATCC 204424 / CBS 433.97 / NBRC 101777)</name>
    <dbReference type="NCBI Taxonomy" id="1042311"/>
    <lineage>
        <taxon>Eukaryota</taxon>
        <taxon>Fungi</taxon>
        <taxon>Dikarya</taxon>
        <taxon>Ascomycota</taxon>
        <taxon>Pezizomycotina</taxon>
        <taxon>Sordariomycetes</taxon>
        <taxon>Hypocreomycetidae</taxon>
        <taxon>Hypocreales</taxon>
        <taxon>Hypocreaceae</taxon>
        <taxon>Trichoderma</taxon>
    </lineage>
</organism>
<sequence length="100" mass="11002">MLCPKWKPYRDAMPTAASQAAPCQTSSEESCAAAKGSRAMYSRPIILQSWAIWPSRDVSPKDGKRVRDGSINYRLSPSAVQSLCSRIQTTSSLPNFVTSY</sequence>
<protein>
    <submittedName>
        <fullName evidence="1">Uncharacterized protein</fullName>
    </submittedName>
</protein>
<proteinExistence type="predicted"/>
<reference evidence="1 2" key="1">
    <citation type="submission" date="2016-07" db="EMBL/GenBank/DDBJ databases">
        <title>Multiple horizontal gene transfer events from other fungi enriched the ability of initially mycotrophic Trichoderma (Ascomycota) to feed on dead plant biomass.</title>
        <authorList>
            <consortium name="DOE Joint Genome Institute"/>
            <person name="Aerts A."/>
            <person name="Atanasova L."/>
            <person name="Chenthamara K."/>
            <person name="Zhang J."/>
            <person name="Grujic M."/>
            <person name="Henrissat B."/>
            <person name="Kuo A."/>
            <person name="Salamov A."/>
            <person name="Lipzen A."/>
            <person name="Labutti K."/>
            <person name="Barry K."/>
            <person name="Miao Y."/>
            <person name="Rahimi M.J."/>
            <person name="Shen Q."/>
            <person name="Grigoriev I.V."/>
            <person name="Kubicek C.P."/>
            <person name="Druzhinina I.S."/>
        </authorList>
    </citation>
    <scope>NUCLEOTIDE SEQUENCE [LARGE SCALE GENOMIC DNA]</scope>
    <source>
        <strain evidence="1 2">CBS 433.97</strain>
    </source>
</reference>
<gene>
    <name evidence="1" type="ORF">M441DRAFT_72114</name>
</gene>
<dbReference type="AlphaFoldDB" id="A0A2T3YYP6"/>
<dbReference type="OrthoDB" id="10438983at2759"/>
<dbReference type="EMBL" id="KZ679267">
    <property type="protein sequence ID" value="PTB37685.1"/>
    <property type="molecule type" value="Genomic_DNA"/>
</dbReference>